<evidence type="ECO:0000256" key="2">
    <source>
        <dbReference type="SAM" id="Phobius"/>
    </source>
</evidence>
<proteinExistence type="predicted"/>
<reference evidence="4" key="1">
    <citation type="submission" date="2021-01" db="EMBL/GenBank/DDBJ databases">
        <authorList>
            <person name="Kaushik A."/>
        </authorList>
    </citation>
    <scope>NUCLEOTIDE SEQUENCE</scope>
    <source>
        <strain evidence="4">AG5</strain>
    </source>
</reference>
<evidence type="ECO:0000256" key="1">
    <source>
        <dbReference type="SAM" id="MobiDB-lite"/>
    </source>
</evidence>
<accession>A0A8H3DVJ7</accession>
<keyword evidence="2" id="KW-0472">Membrane</keyword>
<organism evidence="4 5">
    <name type="scientific">Rhizoctonia solani</name>
    <dbReference type="NCBI Taxonomy" id="456999"/>
    <lineage>
        <taxon>Eukaryota</taxon>
        <taxon>Fungi</taxon>
        <taxon>Dikarya</taxon>
        <taxon>Basidiomycota</taxon>
        <taxon>Agaricomycotina</taxon>
        <taxon>Agaricomycetes</taxon>
        <taxon>Cantharellales</taxon>
        <taxon>Ceratobasidiaceae</taxon>
        <taxon>Rhizoctonia</taxon>
    </lineage>
</organism>
<feature type="signal peptide" evidence="3">
    <location>
        <begin position="1"/>
        <end position="22"/>
    </location>
</feature>
<evidence type="ECO:0000313" key="5">
    <source>
        <dbReference type="Proteomes" id="UP000663827"/>
    </source>
</evidence>
<feature type="compositionally biased region" description="Low complexity" evidence="1">
    <location>
        <begin position="242"/>
        <end position="251"/>
    </location>
</feature>
<sequence length="261" mass="27576">MMSSATAFAALFLGFYLPPIDALPINPNGRNYNINKTTTIIIVCSVLGPVFLFGACMVAFRVRCWRWRESIYARRGTLAGTNRRPMPATANNTNNTEIAGGTILETPGAETRADRTSTHSMSETDGAHALTNSMRDLPLYNEQAPNDEVVLLKQIRTLDGTDDHGGNENGNAPSAEVVPPYADSGSAPKVPQVTTTTAGSPRHSMDAAKSVQDLSRNSGSNATTTNPSTNSVEPQNAHVDNGPTPGAAVGPHAPPHGDLPT</sequence>
<dbReference type="AlphaFoldDB" id="A0A8H3DVJ7"/>
<evidence type="ECO:0000313" key="4">
    <source>
        <dbReference type="EMBL" id="CAE7061656.1"/>
    </source>
</evidence>
<comment type="caution">
    <text evidence="4">The sequence shown here is derived from an EMBL/GenBank/DDBJ whole genome shotgun (WGS) entry which is preliminary data.</text>
</comment>
<feature type="compositionally biased region" description="Low complexity" evidence="1">
    <location>
        <begin position="217"/>
        <end position="231"/>
    </location>
</feature>
<name>A0A8H3DVJ7_9AGAM</name>
<dbReference type="EMBL" id="CAJNJQ010000181">
    <property type="protein sequence ID" value="CAE7061656.1"/>
    <property type="molecule type" value="Genomic_DNA"/>
</dbReference>
<feature type="chain" id="PRO_5034502796" evidence="3">
    <location>
        <begin position="23"/>
        <end position="261"/>
    </location>
</feature>
<dbReference type="Proteomes" id="UP000663827">
    <property type="component" value="Unassembled WGS sequence"/>
</dbReference>
<protein>
    <submittedName>
        <fullName evidence="4">Uncharacterized protein</fullName>
    </submittedName>
</protein>
<feature type="transmembrane region" description="Helical" evidence="2">
    <location>
        <begin position="38"/>
        <end position="60"/>
    </location>
</feature>
<keyword evidence="2" id="KW-0812">Transmembrane</keyword>
<keyword evidence="2" id="KW-1133">Transmembrane helix</keyword>
<keyword evidence="3" id="KW-0732">Signal</keyword>
<feature type="region of interest" description="Disordered" evidence="1">
    <location>
        <begin position="159"/>
        <end position="261"/>
    </location>
</feature>
<gene>
    <name evidence="4" type="ORF">RDB_LOCUS8395</name>
</gene>
<evidence type="ECO:0000256" key="3">
    <source>
        <dbReference type="SAM" id="SignalP"/>
    </source>
</evidence>